<dbReference type="CDD" id="cd06550">
    <property type="entry name" value="TM_ABC_iron-siderophores_like"/>
    <property type="match status" value="1"/>
</dbReference>
<keyword evidence="4" id="KW-1003">Cell membrane</keyword>
<dbReference type="Proteomes" id="UP000440713">
    <property type="component" value="Unassembled WGS sequence"/>
</dbReference>
<evidence type="ECO:0000256" key="8">
    <source>
        <dbReference type="RuleBase" id="RU003943"/>
    </source>
</evidence>
<dbReference type="InterPro" id="IPR037294">
    <property type="entry name" value="ABC_BtuC-like"/>
</dbReference>
<feature type="transmembrane region" description="Helical" evidence="9">
    <location>
        <begin position="252"/>
        <end position="271"/>
    </location>
</feature>
<feature type="transmembrane region" description="Helical" evidence="9">
    <location>
        <begin position="55"/>
        <end position="75"/>
    </location>
</feature>
<proteinExistence type="inferred from homology"/>
<evidence type="ECO:0000256" key="7">
    <source>
        <dbReference type="ARBA" id="ARBA00023136"/>
    </source>
</evidence>
<feature type="transmembrane region" description="Helical" evidence="9">
    <location>
        <begin position="226"/>
        <end position="246"/>
    </location>
</feature>
<feature type="transmembrane region" description="Helical" evidence="9">
    <location>
        <begin position="6"/>
        <end position="24"/>
    </location>
</feature>
<dbReference type="RefSeq" id="WP_154538233.1">
    <property type="nucleotide sequence ID" value="NZ_VUNE01000004.1"/>
</dbReference>
<organism evidence="10 11">
    <name type="scientific">Peptostreptococcus porci</name>
    <dbReference type="NCBI Taxonomy" id="2652282"/>
    <lineage>
        <taxon>Bacteria</taxon>
        <taxon>Bacillati</taxon>
        <taxon>Bacillota</taxon>
        <taxon>Clostridia</taxon>
        <taxon>Peptostreptococcales</taxon>
        <taxon>Peptostreptococcaceae</taxon>
        <taxon>Peptostreptococcus</taxon>
    </lineage>
</organism>
<dbReference type="Gene3D" id="1.10.3470.10">
    <property type="entry name" value="ABC transporter involved in vitamin B12 uptake, BtuC"/>
    <property type="match status" value="1"/>
</dbReference>
<comment type="similarity">
    <text evidence="2 8">Belongs to the ABC-3 integral membrane protein family.</text>
</comment>
<evidence type="ECO:0000256" key="4">
    <source>
        <dbReference type="ARBA" id="ARBA00022475"/>
    </source>
</evidence>
<protein>
    <submittedName>
        <fullName evidence="10">Metal ABC transporter permease</fullName>
    </submittedName>
</protein>
<sequence>MIDSYLVLLITSICCSLLGVFLVLRDMSMIADAIAHSVLLGIVIAFFITQDIGSMWLLVGAAIFGVITVAVIELIGKSRRVARSDAIGVVFPMFFSLAVVLISRYARNVHIDTDVVLMGEVIFTSLDTVEIGGIMLPTGFIKMLIITIINIIFILIFYKPLKISSFDEEYAILLGIPIGIIFYGFMTLTSLTAVMAFDSVGSILVLSFFITPAATSYIVSKDLKGMLIFSVIFSIINCTIGTVLAIYLNSSLTGMCAFVGMMIFIIVVVLNKKGILFNYMRNKKILSRVRCDMFVIHIGNHLGDGTSVSENGVSNIHNHLVWSKKELKDTTRYLIDNGIIYISDDEYKLTDEGIKRYDFLQKHYKLDKQEVF</sequence>
<dbReference type="GO" id="GO:0055085">
    <property type="term" value="P:transmembrane transport"/>
    <property type="evidence" value="ECO:0007669"/>
    <property type="project" value="InterPro"/>
</dbReference>
<feature type="transmembrane region" description="Helical" evidence="9">
    <location>
        <begin position="200"/>
        <end position="219"/>
    </location>
</feature>
<dbReference type="EMBL" id="VUNE01000004">
    <property type="protein sequence ID" value="MST62806.1"/>
    <property type="molecule type" value="Genomic_DNA"/>
</dbReference>
<dbReference type="SUPFAM" id="SSF81345">
    <property type="entry name" value="ABC transporter involved in vitamin B12 uptake, BtuC"/>
    <property type="match status" value="1"/>
</dbReference>
<feature type="transmembrane region" description="Helical" evidence="9">
    <location>
        <begin position="134"/>
        <end position="158"/>
    </location>
</feature>
<dbReference type="PANTHER" id="PTHR30477:SF8">
    <property type="entry name" value="METAL TRANSPORT SYSTEM MEMBRANE PROTEIN CT_070-RELATED"/>
    <property type="match status" value="1"/>
</dbReference>
<dbReference type="InterPro" id="IPR001626">
    <property type="entry name" value="ABC_TroCD"/>
</dbReference>
<keyword evidence="6 9" id="KW-1133">Transmembrane helix</keyword>
<feature type="transmembrane region" description="Helical" evidence="9">
    <location>
        <begin position="87"/>
        <end position="106"/>
    </location>
</feature>
<keyword evidence="11" id="KW-1185">Reference proteome</keyword>
<evidence type="ECO:0000256" key="5">
    <source>
        <dbReference type="ARBA" id="ARBA00022692"/>
    </source>
</evidence>
<dbReference type="PANTHER" id="PTHR30477">
    <property type="entry name" value="ABC-TRANSPORTER METAL-BINDING PROTEIN"/>
    <property type="match status" value="1"/>
</dbReference>
<dbReference type="GO" id="GO:0010043">
    <property type="term" value="P:response to zinc ion"/>
    <property type="evidence" value="ECO:0007669"/>
    <property type="project" value="TreeGrafter"/>
</dbReference>
<evidence type="ECO:0000256" key="3">
    <source>
        <dbReference type="ARBA" id="ARBA00022448"/>
    </source>
</evidence>
<evidence type="ECO:0000313" key="11">
    <source>
        <dbReference type="Proteomes" id="UP000440713"/>
    </source>
</evidence>
<dbReference type="Pfam" id="PF00950">
    <property type="entry name" value="ABC-3"/>
    <property type="match status" value="1"/>
</dbReference>
<name>A0A6N7XDQ6_9FIRM</name>
<gene>
    <name evidence="10" type="ORF">FYJ71_07475</name>
</gene>
<feature type="transmembrane region" description="Helical" evidence="9">
    <location>
        <begin position="31"/>
        <end position="49"/>
    </location>
</feature>
<keyword evidence="5 8" id="KW-0812">Transmembrane</keyword>
<evidence type="ECO:0000256" key="2">
    <source>
        <dbReference type="ARBA" id="ARBA00008034"/>
    </source>
</evidence>
<evidence type="ECO:0000256" key="6">
    <source>
        <dbReference type="ARBA" id="ARBA00022989"/>
    </source>
</evidence>
<keyword evidence="7 9" id="KW-0472">Membrane</keyword>
<dbReference type="AlphaFoldDB" id="A0A6N7XDQ6"/>
<reference evidence="10 11" key="1">
    <citation type="submission" date="2019-08" db="EMBL/GenBank/DDBJ databases">
        <title>In-depth cultivation of the pig gut microbiome towards novel bacterial diversity and tailored functional studies.</title>
        <authorList>
            <person name="Wylensek D."/>
            <person name="Hitch T.C.A."/>
            <person name="Clavel T."/>
        </authorList>
    </citation>
    <scope>NUCLEOTIDE SEQUENCE [LARGE SCALE GENOMIC DNA]</scope>
    <source>
        <strain evidence="10 11">WCA-SAB-591-4A-A</strain>
    </source>
</reference>
<evidence type="ECO:0000256" key="9">
    <source>
        <dbReference type="SAM" id="Phobius"/>
    </source>
</evidence>
<accession>A0A6N7XDQ6</accession>
<evidence type="ECO:0000313" key="10">
    <source>
        <dbReference type="EMBL" id="MST62806.1"/>
    </source>
</evidence>
<comment type="subcellular location">
    <subcellularLocation>
        <location evidence="1 8">Cell membrane</location>
        <topology evidence="1 8">Multi-pass membrane protein</topology>
    </subcellularLocation>
</comment>
<evidence type="ECO:0000256" key="1">
    <source>
        <dbReference type="ARBA" id="ARBA00004651"/>
    </source>
</evidence>
<feature type="transmembrane region" description="Helical" evidence="9">
    <location>
        <begin position="170"/>
        <end position="194"/>
    </location>
</feature>
<comment type="caution">
    <text evidence="10">The sequence shown here is derived from an EMBL/GenBank/DDBJ whole genome shotgun (WGS) entry which is preliminary data.</text>
</comment>
<keyword evidence="3 8" id="KW-0813">Transport</keyword>
<dbReference type="GO" id="GO:0043190">
    <property type="term" value="C:ATP-binding cassette (ABC) transporter complex"/>
    <property type="evidence" value="ECO:0007669"/>
    <property type="project" value="InterPro"/>
</dbReference>